<reference evidence="3" key="1">
    <citation type="submission" date="2021-01" db="EMBL/GenBank/DDBJ databases">
        <authorList>
            <consortium name="Genoscope - CEA"/>
            <person name="William W."/>
        </authorList>
    </citation>
    <scope>NUCLEOTIDE SEQUENCE</scope>
</reference>
<dbReference type="InterPro" id="IPR002048">
    <property type="entry name" value="EF_hand_dom"/>
</dbReference>
<feature type="transmembrane region" description="Helical" evidence="1">
    <location>
        <begin position="1014"/>
        <end position="1036"/>
    </location>
</feature>
<evidence type="ECO:0000313" key="3">
    <source>
        <dbReference type="EMBL" id="CAD8145320.1"/>
    </source>
</evidence>
<feature type="transmembrane region" description="Helical" evidence="1">
    <location>
        <begin position="108"/>
        <end position="127"/>
    </location>
</feature>
<comment type="caution">
    <text evidence="3">The sequence shown here is derived from an EMBL/GenBank/DDBJ whole genome shotgun (WGS) entry which is preliminary data.</text>
</comment>
<evidence type="ECO:0000256" key="1">
    <source>
        <dbReference type="SAM" id="Phobius"/>
    </source>
</evidence>
<gene>
    <name evidence="3" type="ORF">POCTA_138.1.T0170170</name>
</gene>
<feature type="transmembrane region" description="Helical" evidence="1">
    <location>
        <begin position="1102"/>
        <end position="1122"/>
    </location>
</feature>
<proteinExistence type="predicted"/>
<feature type="transmembrane region" description="Helical" evidence="1">
    <location>
        <begin position="573"/>
        <end position="598"/>
    </location>
</feature>
<keyword evidence="1" id="KW-0812">Transmembrane</keyword>
<protein>
    <recommendedName>
        <fullName evidence="2">EF-hand domain-containing protein</fullName>
    </recommendedName>
</protein>
<accession>A0A8S1SYS0</accession>
<dbReference type="OMA" id="GRCTHYI"/>
<keyword evidence="4" id="KW-1185">Reference proteome</keyword>
<evidence type="ECO:0000313" key="4">
    <source>
        <dbReference type="Proteomes" id="UP000683925"/>
    </source>
</evidence>
<dbReference type="EMBL" id="CAJJDP010000017">
    <property type="protein sequence ID" value="CAD8145320.1"/>
    <property type="molecule type" value="Genomic_DNA"/>
</dbReference>
<feature type="transmembrane region" description="Helical" evidence="1">
    <location>
        <begin position="902"/>
        <end position="919"/>
    </location>
</feature>
<dbReference type="PROSITE" id="PS50222">
    <property type="entry name" value="EF_HAND_2"/>
    <property type="match status" value="1"/>
</dbReference>
<dbReference type="GO" id="GO:0005509">
    <property type="term" value="F:calcium ion binding"/>
    <property type="evidence" value="ECO:0007669"/>
    <property type="project" value="InterPro"/>
</dbReference>
<dbReference type="Proteomes" id="UP000683925">
    <property type="component" value="Unassembled WGS sequence"/>
</dbReference>
<feature type="domain" description="EF-hand" evidence="2">
    <location>
        <begin position="3601"/>
        <end position="3636"/>
    </location>
</feature>
<keyword evidence="1" id="KW-1133">Transmembrane helix</keyword>
<organism evidence="3 4">
    <name type="scientific">Paramecium octaurelia</name>
    <dbReference type="NCBI Taxonomy" id="43137"/>
    <lineage>
        <taxon>Eukaryota</taxon>
        <taxon>Sar</taxon>
        <taxon>Alveolata</taxon>
        <taxon>Ciliophora</taxon>
        <taxon>Intramacronucleata</taxon>
        <taxon>Oligohymenophorea</taxon>
        <taxon>Peniculida</taxon>
        <taxon>Parameciidae</taxon>
        <taxon>Paramecium</taxon>
    </lineage>
</organism>
<feature type="transmembrane region" description="Helical" evidence="1">
    <location>
        <begin position="1072"/>
        <end position="1095"/>
    </location>
</feature>
<sequence>MNNTEQNQTPGTSVKVYPSGYAEYELLSYKEKPTPREDLEFIQYGEIGEDDQKIKAQLVGSKDQLNQWMIQFKQQKQGEGNKTNKAENESRLESIYSGMILLRRLTRLILQILFIGLVVGFFAWGYFVTVKNSSWSALKDTSNIDIYVGNCFLNVSQSDDYLKFSFKAKGSMSQQVNGSDDFRIMGEILDTGVANLTFYDPNPDQRTCMIDLQLPKQIDNLKILCKYETECVMAFGLDELVVNTLFNATSEPKARMQINVRNLKTQSFIFHSESSGNLFLNHFLVTEANIRMLSGDIIIQSTQSYFLNYSSQSQAICTTAYQIINEAQENCYLEANQQEMLTKTCVGQMDLCQEDSCNTLQKINIIGNSSTIYANILLDVGRPLIDGVDEFESFQTYPFSSGNLNFDQESLLKIQQFMNNSGSADVAVRLDVGGHYLLQHTYSTYWSFFSNPSYAAFQPWWLSAFSATFLNPTFTHFQVSTDPGMCPWNPALNARQTLKIQELIKRTFNTTYGEAIFIQKDNFVKQNETLNENLTYPGFDPLEEKQRGKYESWSTIQNIANNIVYQPLHYDPFFIAAIALSLLSSLIFGIVCIFVLIVSLQGLETYVLETSSQFQNYSATTTQSTKDNLAAIAKRMIQKLDQLASKKDPPILLGVLSYIFYVFGQQSFKSAPKMFCKTLFKKSNQKQTEQYYKQTLDKTYLNIDEEEVKEQYEQFCFLNKLTIEPLSQQEQLLEQYGFEFAEKDDVLILSKIKLNPNAKPYQELTDEEKTSGNSLELFMATQCLLTGIPADIVPSDKLEKAYIKFCGKTLRVEQFQVKDISNDYGLLISDLKAFELRKVKTGIQQRQSWYIRFLGRCTHYIPFIEDYYLEQPVFLLRRNTEINRFQQNPIKTMGSKQLNAHVFYYNYPFMFIQSLIFNYKTRIFNREYSYREVEEGNVLMDYFDALYMNGWILSDLAVVLGNFLVTAITIVPMLYFIIIINTSYSPFSIYDPKNLLFMDDALSRPWTITNYFGILDYWVLVLGVLLAYYAIITFLFQSVKYLLSYFPDEVGYMWEFKLYQNKLMKYFNWFQWIQFLILAFSVFFYFGLIIVWLLLGAIINPNYYLVYSSSALSLVAFIAAQISQIKTTYELACNEIKKIINDIYLRTFGQLAGAIIKEIQKLSDLSTTIINSTNMDKAKEMADNLGFGEELNELCILTQGMIDNAGSTDLNQDQINFKQIKDKFIQKACEKFIRIAKDQFDVPEIIAEQLVKVNFVKFEEIIDPLANQIQIQSQNKIPAGIVKWIYATSVKLSRVFSKKTPEEQRKELQVHLPIISEFLLNAVVDGMMLQTQIEDKGASQQAFKSVMLSLFNLMMDSTPKNILVQVKKLFENLKDFVAISPIPLQALEMIFQYAQSLNENTNVEEAKQGLIKQLLSLFNIDQDLAAVYQLLFSKQQSLFIDKEMQLTPTEQAGVIIRLCDKYFLKDNMDQTLKSKFEIFILFAIKFLKNDKPPLSDLVKLFSEIYPGDDGGNEEYFEKLLEKNYGLLNVGFSSLQLCTKNWKQELPINLQGKSLEFIFDILFVSSRFLWSSSILDKSTNESETVQNQNGAWSDQIFSKPATQILQRKDKLNNRDIIEPISLAFSISENAVIGLILTLRNEIQDTIYHNAIYYELVKITSKNLESKMIQVKFIFELLSRTNFEDILIYLCSYKQVYKGLIDKLLDIVFSSKGMFRVFNGFLAIEKILDKSLNIECGIEEDKLKQYLLSAKMQCFGKQFNDIINKEPKVFKENLNRIYDFNFKDIAKPIEQDDIEDQLVNHYKTEKVTFFTFLKKSLRDEKSNKQEKADFLAELSNQVPLKLEYLYMILEQQQGVLSNNTLNSPLLNGLKVEPFKNLLALISFKDATSISKAIKYFIGYNPKSYESIDLNKIQIELQKFIDVEQNIASFQLPNTVPYQFQKLLNLFINQIFQTRLATSTSLYSDLFNYIKYEIANFKIDYDSKKQFELSPVVFNQNSKMDPEQVKSLQDLIPFSEKFVKMMFNQNNSIRHKAIRDVLYQLYPKPQPKQLANQYQEQINNLQSFISGLMDKNYEDVLAFLIQYCDFIKENKFRKFFKKVLAIVRGFVTQEAVKEEDKSTKQLIWATQQLKYFISSDLDCFMELLQTYFSTVLSSEKPNQNAIQGLFSLMTPKPDFDVLVNIFDLDEEAIKFAQFLVSALVSENKSKLLQNPQVHQLIEKKFGIKEVGPLIDLSGILESNSMDSKSLISKLKMEQNPTASRLFQVFFAFKRQLVKGESWKELQDNFNSLAEQRAKIFKQDKENKKQQGQQNDIGQTEVLEVLHWFSHPRPTNFLYLLNKIQILDQQEPAAIFAAAIAGIGKYDKFDWYKDKQPEQIRNRSDTLYQYSQKSVDRALLYVAQTSDQDAQEAFGLLQLAAGINPVLVSAIFNENQNSNPCQQQILQSESTNNQKIIKDFMKKFNNFEYDALALIKIIEFETLKNSQNERLTPEIINDLLKSLDLTVSQYNVIEAFIKGCSKGKVQYYFPLSSLLLIYSLKKMRLVKKKQDTATSQYLKGQFCINMAFTVFERYLYFYDNKNLTHLNKPALVKLLTLGIFDTTRLRSEQQVDYVKMEGILYPGISDPLLEIRGTKYNYTNQKSDSIVELSKNFNEQYEEYCKVFYRILPDNNGQIENRPEFDNYNQFWNSLFRDIATGVISQISMIYINSKSNKNNQKEYFEELAKSLPKELQKLQLQYSLITKLIQLNISQYGYIRSKYWDKSLELIKKQIFKQSEIEVLESDQSSEQTQQIMISLIQYYAGQYTVAQKEKESQPSQQFSKFRETEQRFFERMFGAENKQNTQRSQPKFKGTKQKIPIDLNQLIDNLLGLTLNETERRELKPLVDLFYNPKVMNTQFITKTWGNDYLIMDALMLMLVRVQLENSKATGKFSSLATKVPACYLYYSIGDQYENLSQDDLVQFKNNSDLLNSGIDDLIQDCNEIQPSIKSPLKLMIRCFLGDVEAWYALIAFSRKQEGVETELLSERMIRTFIIELLLQFKNFGLRSPLLDRQQVSSQSFQQLLKTSKNQNLIKIIETALVNTFMKDKEVFPEESTNKLIQFLSFVFEGNTEVLADNEKSGFLEILIQVLKIDKQKQPEFIYVIQFILQLLFKGDKSNANFAQFEDQIQVLKDDRNSSAWEFVKAIIEVDHSKNINVLISKSYQIMRKNNLGQFSKYSNILVSLSSIAHVSNYPTSNVDNVKLMNVLLYPILWLGSIIENSKEPFTKFTEFSQGFIEKSAPEDFSSLLDQFYDFSNKGNNSESAISEKNVAFYKTAFLAWCQKNQDSQLQQFFEFVKGKVFDISQLPPPQQIIIQSLIELLYNNKIHADPEQKILKQFISEITKIEDLKGQKEVIEATIIMFSGLSDPKDIKGEKFLKAISTLLSNYKEIGEIIKMIFLFYQTEDIEKLKELPQQIQKGCFSNQQLYDKKFDNIPLSQLFLIASNAQKMIKSLEDAKEMNEKELLKAVKPVLEPMFGQKQEKDLQILVKCIEAIIAIKYKKFNEVTSEFFSVMKISQSNSQLLVSLMKDFQLGLQSPQQLIKEKMASLVNPNTVRTMQYMNSVMAKLNDNRELQYEDMFRVLDKNGQRQVRAYDVIEFLRRINIEITEHKFREVLVTIKGDQVNIQACMIDFYEFKEIMQEISIQTMFLSLEYLGISKPMLIKGLIVLIVYLVIVLAFILIGVQAFAIPGTFAAIVNAALPMIGGLGLNKQAAEEKLKSLNLTAILDVVKKAVKVIQSRRI</sequence>
<dbReference type="OrthoDB" id="300068at2759"/>
<feature type="transmembrane region" description="Helical" evidence="1">
    <location>
        <begin position="3691"/>
        <end position="3712"/>
    </location>
</feature>
<feature type="transmembrane region" description="Helical" evidence="1">
    <location>
        <begin position="956"/>
        <end position="980"/>
    </location>
</feature>
<keyword evidence="1" id="KW-0472">Membrane</keyword>
<name>A0A8S1SYS0_PAROT</name>
<evidence type="ECO:0000259" key="2">
    <source>
        <dbReference type="PROSITE" id="PS50222"/>
    </source>
</evidence>